<dbReference type="PANTHER" id="PTHR30026:SF20">
    <property type="entry name" value="OUTER MEMBRANE PROTEIN TOLC"/>
    <property type="match status" value="1"/>
</dbReference>
<dbReference type="GO" id="GO:0015288">
    <property type="term" value="F:porin activity"/>
    <property type="evidence" value="ECO:0007669"/>
    <property type="project" value="TreeGrafter"/>
</dbReference>
<dbReference type="InterPro" id="IPR003423">
    <property type="entry name" value="OMP_efflux"/>
</dbReference>
<evidence type="ECO:0000256" key="7">
    <source>
        <dbReference type="ARBA" id="ARBA00023237"/>
    </source>
</evidence>
<sequence>MLAGMLTLMLSFHQMTEAADTPSAEDMESSPTEQITLPDLMALAYKANPSVQAARQSWRATVEKYRVTTGYPDPQLMVTYFPDPVETRLGPQDWNASLSQMIPFPGKLSKAGEIVAAEARMARLALDKTVRDVMVALSESYHELLYIRQARRIAAQNADLLEQLRKISETAYARDRATFTDVVKSQSQTGQLRYDMLLLKELEQTEKTRINGLLNRPPDALLGRLADVPAEPVFYKLEEIYRMAEAHQEEIRMADIQVEKAESQIELSGYQNLPDFKVGIFYAGIGEPEVAVPPPDAGDDAIGIQFGLSIPLWFGKNSGRREQARAQAEKAKAMKTARVNMTRTQIHTLWFRLQNAKRLITLYRDDLLPQALRAVQTAETWFREGQGSFSDFVETRAAAYNFQLSLARSSADYGKTLANLERLAGQPLTMRQAGPAGEEGR</sequence>
<evidence type="ECO:0000256" key="2">
    <source>
        <dbReference type="ARBA" id="ARBA00007613"/>
    </source>
</evidence>
<dbReference type="Pfam" id="PF02321">
    <property type="entry name" value="OEP"/>
    <property type="match status" value="1"/>
</dbReference>
<reference evidence="9" key="1">
    <citation type="submission" date="2017-11" db="EMBL/GenBank/DDBJ databases">
        <authorList>
            <person name="Watanabe M."/>
            <person name="Kojima H."/>
        </authorList>
    </citation>
    <scope>NUCLEOTIDE SEQUENCE [LARGE SCALE GENOMIC DNA]</scope>
    <source>
        <strain evidence="9">Tokyo 01</strain>
    </source>
</reference>
<dbReference type="Proteomes" id="UP000288096">
    <property type="component" value="Unassembled WGS sequence"/>
</dbReference>
<dbReference type="PANTHER" id="PTHR30026">
    <property type="entry name" value="OUTER MEMBRANE PROTEIN TOLC"/>
    <property type="match status" value="1"/>
</dbReference>
<keyword evidence="5" id="KW-0812">Transmembrane</keyword>
<organism evidence="8 9">
    <name type="scientific">Desulfonema ishimotonii</name>
    <dbReference type="NCBI Taxonomy" id="45657"/>
    <lineage>
        <taxon>Bacteria</taxon>
        <taxon>Pseudomonadati</taxon>
        <taxon>Thermodesulfobacteriota</taxon>
        <taxon>Desulfobacteria</taxon>
        <taxon>Desulfobacterales</taxon>
        <taxon>Desulfococcaceae</taxon>
        <taxon>Desulfonema</taxon>
    </lineage>
</organism>
<keyword evidence="3" id="KW-0813">Transport</keyword>
<name>A0A401FTR0_9BACT</name>
<evidence type="ECO:0000256" key="3">
    <source>
        <dbReference type="ARBA" id="ARBA00022448"/>
    </source>
</evidence>
<comment type="subcellular location">
    <subcellularLocation>
        <location evidence="1">Cell outer membrane</location>
    </subcellularLocation>
</comment>
<keyword evidence="9" id="KW-1185">Reference proteome</keyword>
<gene>
    <name evidence="8" type="ORF">DENIS_1285</name>
</gene>
<keyword evidence="7" id="KW-0998">Cell outer membrane</keyword>
<evidence type="ECO:0000256" key="5">
    <source>
        <dbReference type="ARBA" id="ARBA00022692"/>
    </source>
</evidence>
<dbReference type="GO" id="GO:0009279">
    <property type="term" value="C:cell outer membrane"/>
    <property type="evidence" value="ECO:0007669"/>
    <property type="project" value="UniProtKB-SubCell"/>
</dbReference>
<dbReference type="GO" id="GO:1990281">
    <property type="term" value="C:efflux pump complex"/>
    <property type="evidence" value="ECO:0007669"/>
    <property type="project" value="TreeGrafter"/>
</dbReference>
<dbReference type="GO" id="GO:0015562">
    <property type="term" value="F:efflux transmembrane transporter activity"/>
    <property type="evidence" value="ECO:0007669"/>
    <property type="project" value="InterPro"/>
</dbReference>
<evidence type="ECO:0000313" key="8">
    <source>
        <dbReference type="EMBL" id="GBC60334.1"/>
    </source>
</evidence>
<evidence type="ECO:0000256" key="4">
    <source>
        <dbReference type="ARBA" id="ARBA00022452"/>
    </source>
</evidence>
<evidence type="ECO:0000313" key="9">
    <source>
        <dbReference type="Proteomes" id="UP000288096"/>
    </source>
</evidence>
<comment type="caution">
    <text evidence="8">The sequence shown here is derived from an EMBL/GenBank/DDBJ whole genome shotgun (WGS) entry which is preliminary data.</text>
</comment>
<accession>A0A401FTR0</accession>
<dbReference type="EMBL" id="BEXT01000001">
    <property type="protein sequence ID" value="GBC60334.1"/>
    <property type="molecule type" value="Genomic_DNA"/>
</dbReference>
<protein>
    <submittedName>
        <fullName evidence="8">TolC family protein</fullName>
    </submittedName>
</protein>
<dbReference type="AlphaFoldDB" id="A0A401FTR0"/>
<dbReference type="InterPro" id="IPR051906">
    <property type="entry name" value="TolC-like"/>
</dbReference>
<keyword evidence="6" id="KW-0472">Membrane</keyword>
<comment type="similarity">
    <text evidence="2">Belongs to the outer membrane factor (OMF) (TC 1.B.17) family.</text>
</comment>
<reference evidence="9" key="2">
    <citation type="submission" date="2019-01" db="EMBL/GenBank/DDBJ databases">
        <title>Genome sequence of Desulfonema ishimotonii strain Tokyo 01.</title>
        <authorList>
            <person name="Fukui M."/>
        </authorList>
    </citation>
    <scope>NUCLEOTIDE SEQUENCE [LARGE SCALE GENOMIC DNA]</scope>
    <source>
        <strain evidence="9">Tokyo 01</strain>
    </source>
</reference>
<proteinExistence type="inferred from homology"/>
<evidence type="ECO:0000256" key="1">
    <source>
        <dbReference type="ARBA" id="ARBA00004442"/>
    </source>
</evidence>
<dbReference type="SUPFAM" id="SSF56954">
    <property type="entry name" value="Outer membrane efflux proteins (OEP)"/>
    <property type="match status" value="1"/>
</dbReference>
<evidence type="ECO:0000256" key="6">
    <source>
        <dbReference type="ARBA" id="ARBA00023136"/>
    </source>
</evidence>
<keyword evidence="4" id="KW-1134">Transmembrane beta strand</keyword>
<dbReference type="Gene3D" id="1.20.1600.10">
    <property type="entry name" value="Outer membrane efflux proteins (OEP)"/>
    <property type="match status" value="1"/>
</dbReference>